<protein>
    <submittedName>
        <fullName evidence="8">Curved DNA-binding protein</fullName>
    </submittedName>
    <submittedName>
        <fullName evidence="7">DnaJ-like protein</fullName>
    </submittedName>
</protein>
<dbReference type="GO" id="GO:0005737">
    <property type="term" value="C:cytoplasm"/>
    <property type="evidence" value="ECO:0007669"/>
    <property type="project" value="TreeGrafter"/>
</dbReference>
<dbReference type="Gene3D" id="2.60.260.20">
    <property type="entry name" value="Urease metallochaperone UreE, N-terminal domain"/>
    <property type="match status" value="2"/>
</dbReference>
<dbReference type="GO" id="GO:0042026">
    <property type="term" value="P:protein refolding"/>
    <property type="evidence" value="ECO:0007669"/>
    <property type="project" value="TreeGrafter"/>
</dbReference>
<keyword evidence="3" id="KW-0863">Zinc-finger</keyword>
<dbReference type="Pfam" id="PF00226">
    <property type="entry name" value="DnaJ"/>
    <property type="match status" value="1"/>
</dbReference>
<keyword evidence="8" id="KW-0238">DNA-binding</keyword>
<dbReference type="InterPro" id="IPR001623">
    <property type="entry name" value="DnaJ_domain"/>
</dbReference>
<dbReference type="SMART" id="SM00271">
    <property type="entry name" value="DnaJ"/>
    <property type="match status" value="1"/>
</dbReference>
<dbReference type="FunFam" id="2.60.260.20:FF:000005">
    <property type="entry name" value="Chaperone protein dnaJ 1, mitochondrial"/>
    <property type="match status" value="1"/>
</dbReference>
<dbReference type="PANTHER" id="PTHR43096:SF52">
    <property type="entry name" value="DNAJ HOMOLOG 1, MITOCHONDRIAL-RELATED"/>
    <property type="match status" value="1"/>
</dbReference>
<evidence type="ECO:0000313" key="8">
    <source>
        <dbReference type="EMBL" id="SLN63478.1"/>
    </source>
</evidence>
<dbReference type="AlphaFoldDB" id="A0A1X6ZW18"/>
<dbReference type="OrthoDB" id="9779889at2"/>
<dbReference type="InterPro" id="IPR018253">
    <property type="entry name" value="DnaJ_domain_CS"/>
</dbReference>
<sequence length="308" mass="33766">MTHDPYETLGVKRDASQAEIKKAYRRLAKKLHPDLSQGDATTQAEFQRVGAAYDILGDPKKRRLFDAGEIDANGQERARLDPRWSYAGAAAGGTGPDDAPFGAFEDVSDIFADLFGGRVTRGRRSAPFGAPGADLRYNIEVDFLDAARGATRDVTMPDGRAIELRIPAGLRDGQVLRLKGKGAPGLHGGPSGDAYVEARVLPHPLFSRNGDDIEIELPISFDEAVLGDRVEVPTIWGPVSMKLPEGASSGQRVRLKGKGIRRAKRPAGDQYVRLSIRLPKHVDAEMKALAKRWKEYVRHDPREGMKQH</sequence>
<keyword evidence="10" id="KW-1185">Reference proteome</keyword>
<dbReference type="GO" id="GO:0051082">
    <property type="term" value="F:unfolded protein binding"/>
    <property type="evidence" value="ECO:0007669"/>
    <property type="project" value="InterPro"/>
</dbReference>
<keyword evidence="2" id="KW-0677">Repeat</keyword>
<gene>
    <name evidence="8" type="primary">cbpA</name>
    <name evidence="7" type="ORF">CLV79_11010</name>
    <name evidence="8" type="ORF">LOS8367_03074</name>
</gene>
<dbReference type="SUPFAM" id="SSF46565">
    <property type="entry name" value="Chaperone J-domain"/>
    <property type="match status" value="1"/>
</dbReference>
<evidence type="ECO:0000256" key="4">
    <source>
        <dbReference type="ARBA" id="ARBA00022833"/>
    </source>
</evidence>
<keyword evidence="1" id="KW-0479">Metal-binding</keyword>
<dbReference type="RefSeq" id="WP_085897399.1">
    <property type="nucleotide sequence ID" value="NZ_FWFY01000011.1"/>
</dbReference>
<organism evidence="8 9">
    <name type="scientific">Limimaricola soesokkakensis</name>
    <dbReference type="NCBI Taxonomy" id="1343159"/>
    <lineage>
        <taxon>Bacteria</taxon>
        <taxon>Pseudomonadati</taxon>
        <taxon>Pseudomonadota</taxon>
        <taxon>Alphaproteobacteria</taxon>
        <taxon>Rhodobacterales</taxon>
        <taxon>Paracoccaceae</taxon>
        <taxon>Limimaricola</taxon>
    </lineage>
</organism>
<dbReference type="PROSITE" id="PS50076">
    <property type="entry name" value="DNAJ_2"/>
    <property type="match status" value="1"/>
</dbReference>
<dbReference type="SUPFAM" id="SSF49493">
    <property type="entry name" value="HSP40/DnaJ peptide-binding domain"/>
    <property type="match status" value="2"/>
</dbReference>
<dbReference type="GO" id="GO:0008270">
    <property type="term" value="F:zinc ion binding"/>
    <property type="evidence" value="ECO:0007669"/>
    <property type="project" value="UniProtKB-KW"/>
</dbReference>
<dbReference type="PRINTS" id="PR00625">
    <property type="entry name" value="JDOMAIN"/>
</dbReference>
<reference evidence="7 10" key="2">
    <citation type="submission" date="2018-03" db="EMBL/GenBank/DDBJ databases">
        <title>Genomic Encyclopedia of Archaeal and Bacterial Type Strains, Phase II (KMG-II): from individual species to whole genera.</title>
        <authorList>
            <person name="Goeker M."/>
        </authorList>
    </citation>
    <scope>NUCLEOTIDE SEQUENCE [LARGE SCALE GENOMIC DNA]</scope>
    <source>
        <strain evidence="7 10">DSM 29956</strain>
    </source>
</reference>
<accession>A0A1X6ZW18</accession>
<dbReference type="Pfam" id="PF01556">
    <property type="entry name" value="DnaJ_C"/>
    <property type="match status" value="1"/>
</dbReference>
<dbReference type="GO" id="GO:0003677">
    <property type="term" value="F:DNA binding"/>
    <property type="evidence" value="ECO:0007669"/>
    <property type="project" value="UniProtKB-KW"/>
</dbReference>
<dbReference type="Gene3D" id="1.10.287.110">
    <property type="entry name" value="DnaJ domain"/>
    <property type="match status" value="1"/>
</dbReference>
<keyword evidence="5" id="KW-0143">Chaperone</keyword>
<dbReference type="CDD" id="cd10747">
    <property type="entry name" value="DnaJ_C"/>
    <property type="match status" value="1"/>
</dbReference>
<dbReference type="Proteomes" id="UP000240624">
    <property type="component" value="Unassembled WGS sequence"/>
</dbReference>
<dbReference type="InterPro" id="IPR002939">
    <property type="entry name" value="DnaJ_C"/>
</dbReference>
<dbReference type="PANTHER" id="PTHR43096">
    <property type="entry name" value="DNAJ HOMOLOG 1, MITOCHONDRIAL-RELATED"/>
    <property type="match status" value="1"/>
</dbReference>
<dbReference type="EMBL" id="FWFY01000011">
    <property type="protein sequence ID" value="SLN63478.1"/>
    <property type="molecule type" value="Genomic_DNA"/>
</dbReference>
<proteinExistence type="predicted"/>
<dbReference type="InterPro" id="IPR008971">
    <property type="entry name" value="HSP40/DnaJ_pept-bd"/>
</dbReference>
<reference evidence="8 9" key="1">
    <citation type="submission" date="2017-03" db="EMBL/GenBank/DDBJ databases">
        <authorList>
            <person name="Afonso C.L."/>
            <person name="Miller P.J."/>
            <person name="Scott M.A."/>
            <person name="Spackman E."/>
            <person name="Goraichik I."/>
            <person name="Dimitrov K.M."/>
            <person name="Suarez D.L."/>
            <person name="Swayne D.E."/>
        </authorList>
    </citation>
    <scope>NUCLEOTIDE SEQUENCE [LARGE SCALE GENOMIC DNA]</scope>
    <source>
        <strain evidence="8 9">CECT 8367</strain>
    </source>
</reference>
<evidence type="ECO:0000259" key="6">
    <source>
        <dbReference type="PROSITE" id="PS50076"/>
    </source>
</evidence>
<dbReference type="InterPro" id="IPR036869">
    <property type="entry name" value="J_dom_sf"/>
</dbReference>
<keyword evidence="4" id="KW-0862">Zinc</keyword>
<evidence type="ECO:0000256" key="1">
    <source>
        <dbReference type="ARBA" id="ARBA00022723"/>
    </source>
</evidence>
<dbReference type="Proteomes" id="UP000193495">
    <property type="component" value="Unassembled WGS sequence"/>
</dbReference>
<evidence type="ECO:0000313" key="10">
    <source>
        <dbReference type="Proteomes" id="UP000240624"/>
    </source>
</evidence>
<dbReference type="CDD" id="cd06257">
    <property type="entry name" value="DnaJ"/>
    <property type="match status" value="1"/>
</dbReference>
<evidence type="ECO:0000256" key="5">
    <source>
        <dbReference type="ARBA" id="ARBA00023186"/>
    </source>
</evidence>
<dbReference type="EMBL" id="PYGB01000010">
    <property type="protein sequence ID" value="PSK83431.1"/>
    <property type="molecule type" value="Genomic_DNA"/>
</dbReference>
<feature type="domain" description="J" evidence="6">
    <location>
        <begin position="4"/>
        <end position="69"/>
    </location>
</feature>
<dbReference type="PROSITE" id="PS00636">
    <property type="entry name" value="DNAJ_1"/>
    <property type="match status" value="1"/>
</dbReference>
<evidence type="ECO:0000256" key="2">
    <source>
        <dbReference type="ARBA" id="ARBA00022737"/>
    </source>
</evidence>
<evidence type="ECO:0000313" key="9">
    <source>
        <dbReference type="Proteomes" id="UP000193495"/>
    </source>
</evidence>
<evidence type="ECO:0000313" key="7">
    <source>
        <dbReference type="EMBL" id="PSK83431.1"/>
    </source>
</evidence>
<evidence type="ECO:0000256" key="3">
    <source>
        <dbReference type="ARBA" id="ARBA00022771"/>
    </source>
</evidence>
<name>A0A1X6ZW18_9RHOB</name>